<dbReference type="SUPFAM" id="SSF55785">
    <property type="entry name" value="PYP-like sensor domain (PAS domain)"/>
    <property type="match status" value="8"/>
</dbReference>
<evidence type="ECO:0000256" key="2">
    <source>
        <dbReference type="ARBA" id="ARBA00012438"/>
    </source>
</evidence>
<dbReference type="PANTHER" id="PTHR43304:SF1">
    <property type="entry name" value="PAC DOMAIN-CONTAINING PROTEIN"/>
    <property type="match status" value="1"/>
</dbReference>
<dbReference type="InterPro" id="IPR052162">
    <property type="entry name" value="Sensor_kinase/Photoreceptor"/>
</dbReference>
<dbReference type="SMART" id="SM00091">
    <property type="entry name" value="PAS"/>
    <property type="match status" value="7"/>
</dbReference>
<dbReference type="InterPro" id="IPR013656">
    <property type="entry name" value="PAS_4"/>
</dbReference>
<dbReference type="InterPro" id="IPR035965">
    <property type="entry name" value="PAS-like_dom_sf"/>
</dbReference>
<name>A0ABS5P563_9FLAO</name>
<dbReference type="InterPro" id="IPR036097">
    <property type="entry name" value="HisK_dim/P_sf"/>
</dbReference>
<comment type="caution">
    <text evidence="9">The sequence shown here is derived from an EMBL/GenBank/DDBJ whole genome shotgun (WGS) entry which is preliminary data.</text>
</comment>
<dbReference type="PROSITE" id="PS50112">
    <property type="entry name" value="PAS"/>
    <property type="match status" value="2"/>
</dbReference>
<dbReference type="Gene3D" id="3.30.565.10">
    <property type="entry name" value="Histidine kinase-like ATPase, C-terminal domain"/>
    <property type="match status" value="1"/>
</dbReference>
<evidence type="ECO:0000259" key="7">
    <source>
        <dbReference type="PROSITE" id="PS50112"/>
    </source>
</evidence>
<evidence type="ECO:0000256" key="5">
    <source>
        <dbReference type="ARBA" id="ARBA00022777"/>
    </source>
</evidence>
<feature type="domain" description="Histidine kinase" evidence="6">
    <location>
        <begin position="1133"/>
        <end position="1361"/>
    </location>
</feature>
<evidence type="ECO:0000256" key="3">
    <source>
        <dbReference type="ARBA" id="ARBA00022553"/>
    </source>
</evidence>
<dbReference type="SUPFAM" id="SSF47384">
    <property type="entry name" value="Homodimeric domain of signal transducing histidine kinase"/>
    <property type="match status" value="1"/>
</dbReference>
<keyword evidence="3" id="KW-0597">Phosphoprotein</keyword>
<dbReference type="InterPro" id="IPR003594">
    <property type="entry name" value="HATPase_dom"/>
</dbReference>
<dbReference type="PROSITE" id="PS50113">
    <property type="entry name" value="PAC"/>
    <property type="match status" value="5"/>
</dbReference>
<dbReference type="PROSITE" id="PS50109">
    <property type="entry name" value="HIS_KIN"/>
    <property type="match status" value="1"/>
</dbReference>
<dbReference type="PRINTS" id="PR00344">
    <property type="entry name" value="BCTRLSENSOR"/>
</dbReference>
<dbReference type="Pfam" id="PF02518">
    <property type="entry name" value="HATPase_c"/>
    <property type="match status" value="1"/>
</dbReference>
<dbReference type="CDD" id="cd00130">
    <property type="entry name" value="PAS"/>
    <property type="match status" value="2"/>
</dbReference>
<evidence type="ECO:0000256" key="4">
    <source>
        <dbReference type="ARBA" id="ARBA00022679"/>
    </source>
</evidence>
<dbReference type="Pfam" id="PF08447">
    <property type="entry name" value="PAS_3"/>
    <property type="match status" value="1"/>
</dbReference>
<dbReference type="EMBL" id="JAGYVZ010000001">
    <property type="protein sequence ID" value="MBS7229414.1"/>
    <property type="molecule type" value="Genomic_DNA"/>
</dbReference>
<accession>A0ABS5P563</accession>
<proteinExistence type="predicted"/>
<reference evidence="9 10" key="1">
    <citation type="journal article" date="2018" name="Int. J. Syst. Evol. Microbiol.">
        <title>Flavobacterium chryseum sp. nov. and Flavobacterium psychroterrae sp. nov., novel environmental bacteria isolated from Antarctica.</title>
        <authorList>
            <person name="Kralova S."/>
            <person name="Svec P."/>
            <person name="Busse H.J."/>
            <person name="Stankova E."/>
            <person name="Vaczi P."/>
            <person name="Sedlacek I."/>
        </authorList>
    </citation>
    <scope>NUCLEOTIDE SEQUENCE [LARGE SCALE GENOMIC DNA]</scope>
    <source>
        <strain evidence="9 10">CCM 8827</strain>
    </source>
</reference>
<evidence type="ECO:0000313" key="9">
    <source>
        <dbReference type="EMBL" id="MBS7229414.1"/>
    </source>
</evidence>
<feature type="domain" description="PAS" evidence="7">
    <location>
        <begin position="318"/>
        <end position="370"/>
    </location>
</feature>
<protein>
    <recommendedName>
        <fullName evidence="2">histidine kinase</fullName>
        <ecNumber evidence="2">2.7.13.3</ecNumber>
    </recommendedName>
</protein>
<dbReference type="PANTHER" id="PTHR43304">
    <property type="entry name" value="PHYTOCHROME-LIKE PROTEIN CPH1"/>
    <property type="match status" value="1"/>
</dbReference>
<dbReference type="InterPro" id="IPR001610">
    <property type="entry name" value="PAC"/>
</dbReference>
<dbReference type="Pfam" id="PF08448">
    <property type="entry name" value="PAS_4"/>
    <property type="match status" value="5"/>
</dbReference>
<feature type="domain" description="PAC" evidence="8">
    <location>
        <begin position="265"/>
        <end position="317"/>
    </location>
</feature>
<dbReference type="NCBIfam" id="TIGR00229">
    <property type="entry name" value="sensory_box"/>
    <property type="match status" value="4"/>
</dbReference>
<dbReference type="RefSeq" id="WP_213293514.1">
    <property type="nucleotide sequence ID" value="NZ_JAGYVZ010000001.1"/>
</dbReference>
<organism evidence="9 10">
    <name type="scientific">Flavobacterium psychroterrae</name>
    <dbReference type="NCBI Taxonomy" id="2133767"/>
    <lineage>
        <taxon>Bacteria</taxon>
        <taxon>Pseudomonadati</taxon>
        <taxon>Bacteroidota</taxon>
        <taxon>Flavobacteriia</taxon>
        <taxon>Flavobacteriales</taxon>
        <taxon>Flavobacteriaceae</taxon>
        <taxon>Flavobacterium</taxon>
    </lineage>
</organism>
<keyword evidence="5" id="KW-0418">Kinase</keyword>
<evidence type="ECO:0000313" key="10">
    <source>
        <dbReference type="Proteomes" id="UP000722625"/>
    </source>
</evidence>
<dbReference type="SUPFAM" id="SSF55874">
    <property type="entry name" value="ATPase domain of HSP90 chaperone/DNA topoisomerase II/histidine kinase"/>
    <property type="match status" value="1"/>
</dbReference>
<evidence type="ECO:0000259" key="8">
    <source>
        <dbReference type="PROSITE" id="PS50113"/>
    </source>
</evidence>
<evidence type="ECO:0000259" key="6">
    <source>
        <dbReference type="PROSITE" id="PS50109"/>
    </source>
</evidence>
<dbReference type="CDD" id="cd00082">
    <property type="entry name" value="HisKA"/>
    <property type="match status" value="1"/>
</dbReference>
<dbReference type="SMART" id="SM00387">
    <property type="entry name" value="HATPase_c"/>
    <property type="match status" value="1"/>
</dbReference>
<keyword evidence="10" id="KW-1185">Reference proteome</keyword>
<keyword evidence="4" id="KW-0808">Transferase</keyword>
<dbReference type="InterPro" id="IPR003661">
    <property type="entry name" value="HisK_dim/P_dom"/>
</dbReference>
<dbReference type="SMART" id="SM00086">
    <property type="entry name" value="PAC"/>
    <property type="match status" value="6"/>
</dbReference>
<dbReference type="Gene3D" id="1.10.287.130">
    <property type="match status" value="1"/>
</dbReference>
<dbReference type="InterPro" id="IPR013767">
    <property type="entry name" value="PAS_fold"/>
</dbReference>
<sequence>MPLTDSNLYFLRGGGEMGEYTRNYNWSATEIGSPDQWQQSLRTIVSTILNSKFPMFLWWGENLIQFYNDAYRPSLGNNGKHPQALGSNGVDTWSEIWHVIYPLIKQVLNGGESTWMENQLIPIYRNGSLENVYWTFSYSPVFDDSGKIGGVLVTCTETTDAVVRLQQLNEANNQLQLSLDYNIAMHNIQIEKDLKFKNVTNMSPAGLWLADKNGLMTYVNKTLSDWTGLHYKEVLGDAWPAAIVEEDRNTVFEAFTKAVAEKSHYDVQFHLKKGDGSIIKCHAAGDPFYMPDGELGGYAGYCMDIQALVEGQEQINESEQRFFNLTRQATVGIIVLTGDNLKVNIVNDAYAGLIGRNVEDLLDKNLFEIIPEAESTFRPIIEKVRVTGEAVYIYRTFYSVQVNDTKKEGYLNVIYQPYREIDGKITGVIAMCRDVTEQVQAQIQIEENERLLRTVIEKTPVATALFLRENLVIALANEVMAGYWKKGNSIIGKPYREAVPELHNQGYFEILENVFETGIEYHATGSQADIEKDGKITTQYFNYSYTPLFNESGEVYAVLNMGYDVTDSTITKNLLEESRQKLLNSFENSPVGIAIIKGDDLVFDMANTFYSSLAGRTVEELTGKALLEALPELEGQGFDTELRNVMATGKTFTAKEAPVSLIRNGKTEVIYIDHSYQAQRDANGEIHSVLVVVIEVTQQILARKRIEESEKRFRSLIEEAPVGTCLYVGPNMRIEIANKIIMNYWGRGPEVIGKNMIDVFPETVNQPFPEILKRVYETGEIYEQKGAKANLMIQGTLSTFYFDFTYKPLFDSDGKVYAILDVATDVTDQVKASRQLEKNQEFIRKIFYNSPVAKLVCVGKGMIVREANEKMLDVLGCDDSIVGKSIMETIPELKNNILIEKYLEVLSTGETCNEIGERIDLNKNGKLDIGYYDYTFKPLFDDHDLPYGAIFIVVEVTDKVYATHKQEQAEASLRDAIELAQLGTWSIDVATNGLTYSNRLIEWFGYDPSSRNYSQVIPILADEDRDRVANAVAWALKPESGGIYDETYTVIHPKTGQRRILHAQGKTIFNLEGNPIQMNGSAQDVTLQHEVQMALEQLVQTRTEELDTVVEDLKQSNVQLLHSNAELAQFAYIASHDLQEPLRKISTFSQLLESSLDESASVKAQKYIEKIMHSAIRMRTLINDVLNYSKLAKFEEEFTEVNLNEIIDNLILDYDLLMEEKNAKILVEPLPVIQANPLQMTQLFRNLISNALKFSKEDIAPLITISLLPVLDEDIKSLSLNRSIQEYCKIQIKDNGIGFEPEYFERIFNIFQRLHPKTSYEGTGIGLAMCKKIVQNHGGDIFAEAIPEQGAVFSIVLPLVGKIKAKNH</sequence>
<evidence type="ECO:0000256" key="1">
    <source>
        <dbReference type="ARBA" id="ARBA00000085"/>
    </source>
</evidence>
<dbReference type="Gene3D" id="3.30.450.20">
    <property type="entry name" value="PAS domain"/>
    <property type="match status" value="8"/>
</dbReference>
<dbReference type="InterPro" id="IPR013655">
    <property type="entry name" value="PAS_fold_3"/>
</dbReference>
<dbReference type="InterPro" id="IPR000014">
    <property type="entry name" value="PAS"/>
</dbReference>
<dbReference type="InterPro" id="IPR000700">
    <property type="entry name" value="PAS-assoc_C"/>
</dbReference>
<dbReference type="Pfam" id="PF13426">
    <property type="entry name" value="PAS_9"/>
    <property type="match status" value="1"/>
</dbReference>
<feature type="domain" description="PAC" evidence="8">
    <location>
        <begin position="1044"/>
        <end position="1097"/>
    </location>
</feature>
<feature type="domain" description="PAS" evidence="7">
    <location>
        <begin position="192"/>
        <end position="262"/>
    </location>
</feature>
<dbReference type="InterPro" id="IPR004358">
    <property type="entry name" value="Sig_transdc_His_kin-like_C"/>
</dbReference>
<feature type="domain" description="PAC" evidence="8">
    <location>
        <begin position="785"/>
        <end position="838"/>
    </location>
</feature>
<dbReference type="SMART" id="SM00388">
    <property type="entry name" value="HisKA"/>
    <property type="match status" value="1"/>
</dbReference>
<feature type="domain" description="PAC" evidence="8">
    <location>
        <begin position="517"/>
        <end position="577"/>
    </location>
</feature>
<dbReference type="InterPro" id="IPR036890">
    <property type="entry name" value="HATPase_C_sf"/>
</dbReference>
<dbReference type="InterPro" id="IPR005467">
    <property type="entry name" value="His_kinase_dom"/>
</dbReference>
<dbReference type="Pfam" id="PF00989">
    <property type="entry name" value="PAS"/>
    <property type="match status" value="1"/>
</dbReference>
<dbReference type="Pfam" id="PF00512">
    <property type="entry name" value="HisKA"/>
    <property type="match status" value="1"/>
</dbReference>
<comment type="catalytic activity">
    <reaction evidence="1">
        <text>ATP + protein L-histidine = ADP + protein N-phospho-L-histidine.</text>
        <dbReference type="EC" id="2.7.13.3"/>
    </reaction>
</comment>
<dbReference type="EC" id="2.7.13.3" evidence="2"/>
<gene>
    <name evidence="9" type="ORF">KHA90_00110</name>
</gene>
<dbReference type="Proteomes" id="UP000722625">
    <property type="component" value="Unassembled WGS sequence"/>
</dbReference>
<feature type="domain" description="PAC" evidence="8">
    <location>
        <begin position="396"/>
        <end position="447"/>
    </location>
</feature>